<proteinExistence type="predicted"/>
<dbReference type="GeneID" id="80019031"/>
<dbReference type="KEGG" id="vg:80019031"/>
<evidence type="ECO:0000313" key="1">
    <source>
        <dbReference type="EMBL" id="QWY84625.1"/>
    </source>
</evidence>
<dbReference type="Proteomes" id="UP000693692">
    <property type="component" value="Segment"/>
</dbReference>
<dbReference type="RefSeq" id="YP_010754440.1">
    <property type="nucleotide sequence ID" value="NC_073460.1"/>
</dbReference>
<dbReference type="EMBL" id="MZ150789">
    <property type="protein sequence ID" value="QWY84625.1"/>
    <property type="molecule type" value="Genomic_DNA"/>
</dbReference>
<reference evidence="1" key="1">
    <citation type="submission" date="2021-05" db="EMBL/GenBank/DDBJ databases">
        <authorList>
            <person name="Brink J."/>
            <person name="Busse A.L."/>
            <person name="Crowley H.J."/>
            <person name="Hall C.J."/>
            <person name="Hetherington P."/>
            <person name="Hovde T.M."/>
            <person name="Johnson J.A."/>
            <person name="Karch K.E."/>
            <person name="Krueger C.J."/>
            <person name="Lundberg T.J."/>
            <person name="Madla Sanchez I."/>
            <person name="Mathiesen C."/>
            <person name="Moore L.J."/>
            <person name="Nordberg R.J."/>
            <person name="Petersen I.M."/>
            <person name="Piton K.L."/>
            <person name="Rozycki S.T."/>
            <person name="Rutten E."/>
            <person name="Samuelson I.O."/>
            <person name="Sarkilahti S.K."/>
            <person name="Schubert K.A."/>
            <person name="Stamness T.F."/>
            <person name="Tinman A.J."/>
            <person name="Tutterrow P.B."/>
            <person name="Wanzek N.C."/>
            <person name="Wheeler C.D."/>
            <person name="Spring A.M."/>
            <person name="Klyczek K."/>
            <person name="Garlena R.A."/>
            <person name="Russell D.A."/>
            <person name="Pope W.H."/>
            <person name="Jacobs-Sera D."/>
            <person name="Hatfull G.F."/>
        </authorList>
    </citation>
    <scope>NUCLEOTIDE SEQUENCE</scope>
</reference>
<organism evidence="1 2">
    <name type="scientific">Microbacterium phage Footloose</name>
    <dbReference type="NCBI Taxonomy" id="2836048"/>
    <lineage>
        <taxon>Viruses</taxon>
        <taxon>Duplodnaviria</taxon>
        <taxon>Heunggongvirae</taxon>
        <taxon>Uroviricota</taxon>
        <taxon>Caudoviricetes</taxon>
        <taxon>Footloosevirus</taxon>
        <taxon>Footloosevirus footloose</taxon>
    </lineage>
</organism>
<accession>A0A8F3IQD6</accession>
<name>A0A8F3IQD6_9CAUD</name>
<protein>
    <submittedName>
        <fullName evidence="1">Uncharacterized protein</fullName>
    </submittedName>
</protein>
<evidence type="ECO:0000313" key="2">
    <source>
        <dbReference type="Proteomes" id="UP000693692"/>
    </source>
</evidence>
<sequence length="51" mass="6068">MPKQNTRHRDHNHRDVTSVYRPVNVPLVATHDLVRCLDDAWFGWLPKMQES</sequence>
<keyword evidence="2" id="KW-1185">Reference proteome</keyword>
<gene>
    <name evidence="1" type="primary">43</name>
    <name evidence="1" type="ORF">SEA_FOOTLOOSE_43</name>
</gene>